<sequence length="216" mass="24535">MKMLKKLFFLFLLFVAAGFLVIWGLHAYISNTTSSRIYQSLESVPASHTVIILGASVHSDGKLSPILQDRVDTGLKLYTSGKVKRFLLSGDNRQSDYDEVRSMRNYLMDRNVPEEHIFMDPAGIDTYDSMYRSQAIFDIPSAIVVTQQFHLPRAIFIAKNLGLNYSGFPADSRQYKTQESLKLREKLANFKALYEVLFQQSPATMGKKTPITVIHD</sequence>
<evidence type="ECO:0000259" key="1">
    <source>
        <dbReference type="Pfam" id="PF02698"/>
    </source>
</evidence>
<name>A0A5B8YNS8_9FLAO</name>
<protein>
    <recommendedName>
        <fullName evidence="1">DUF218 domain-containing protein</fullName>
    </recommendedName>
</protein>
<dbReference type="GO" id="GO:0005886">
    <property type="term" value="C:plasma membrane"/>
    <property type="evidence" value="ECO:0007669"/>
    <property type="project" value="TreeGrafter"/>
</dbReference>
<dbReference type="RefSeq" id="WP_146832684.1">
    <property type="nucleotide sequence ID" value="NZ_CP042476.1"/>
</dbReference>
<dbReference type="InterPro" id="IPR003848">
    <property type="entry name" value="DUF218"/>
</dbReference>
<dbReference type="OrthoDB" id="9782395at2"/>
<dbReference type="EMBL" id="CP042476">
    <property type="protein sequence ID" value="QED37479.1"/>
    <property type="molecule type" value="Genomic_DNA"/>
</dbReference>
<evidence type="ECO:0000313" key="2">
    <source>
        <dbReference type="EMBL" id="QED37479.1"/>
    </source>
</evidence>
<dbReference type="Proteomes" id="UP000321954">
    <property type="component" value="Chromosome"/>
</dbReference>
<dbReference type="AlphaFoldDB" id="A0A5B8YNS8"/>
<reference evidence="2 3" key="1">
    <citation type="submission" date="2019-08" db="EMBL/GenBank/DDBJ databases">
        <title>Antarcticibacterium arcticum sp. nov., a bacterium isolated from marine sediment of the Canadian Beaufort Sea.</title>
        <authorList>
            <person name="Lee Y.M."/>
            <person name="Baek K."/>
            <person name="Lee D.-H."/>
            <person name="Shin S.C."/>
            <person name="Jin Y.K."/>
            <person name="Park Y."/>
        </authorList>
    </citation>
    <scope>NUCLEOTIDE SEQUENCE [LARGE SCALE GENOMIC DNA]</scope>
    <source>
        <strain evidence="2 3">PAMC 28998</strain>
    </source>
</reference>
<dbReference type="PANTHER" id="PTHR30336:SF6">
    <property type="entry name" value="INTEGRAL MEMBRANE PROTEIN"/>
    <property type="match status" value="1"/>
</dbReference>
<proteinExistence type="predicted"/>
<dbReference type="PANTHER" id="PTHR30336">
    <property type="entry name" value="INNER MEMBRANE PROTEIN, PROBABLE PERMEASE"/>
    <property type="match status" value="1"/>
</dbReference>
<organism evidence="2 3">
    <name type="scientific">Antarcticibacterium arcticum</name>
    <dbReference type="NCBI Taxonomy" id="2585771"/>
    <lineage>
        <taxon>Bacteria</taxon>
        <taxon>Pseudomonadati</taxon>
        <taxon>Bacteroidota</taxon>
        <taxon>Flavobacteriia</taxon>
        <taxon>Flavobacteriales</taxon>
        <taxon>Flavobacteriaceae</taxon>
        <taxon>Antarcticibacterium</taxon>
    </lineage>
</organism>
<accession>A0A5B8YNS8</accession>
<dbReference type="KEGG" id="anp:FK178_06975"/>
<dbReference type="InterPro" id="IPR051599">
    <property type="entry name" value="Cell_Envelope_Assoc"/>
</dbReference>
<dbReference type="CDD" id="cd06259">
    <property type="entry name" value="YdcF-like"/>
    <property type="match status" value="1"/>
</dbReference>
<evidence type="ECO:0000313" key="3">
    <source>
        <dbReference type="Proteomes" id="UP000321954"/>
    </source>
</evidence>
<gene>
    <name evidence="2" type="ORF">FK178_06975</name>
</gene>
<keyword evidence="3" id="KW-1185">Reference proteome</keyword>
<dbReference type="Pfam" id="PF02698">
    <property type="entry name" value="DUF218"/>
    <property type="match status" value="1"/>
</dbReference>
<feature type="domain" description="DUF218" evidence="1">
    <location>
        <begin position="49"/>
        <end position="182"/>
    </location>
</feature>